<sequence length="114" mass="12471">MDAPSISPLTSVTMFSGSILAWPQSHNPSLMTNGHHSPPALVESFISQQTATSVGNLALDRISISATMESNRASELWKLFDVFDCLFHCYCPNFYDYVQNHPDNAGNYGSLSGL</sequence>
<dbReference type="Proteomes" id="UP000765509">
    <property type="component" value="Unassembled WGS sequence"/>
</dbReference>
<reference evidence="1" key="1">
    <citation type="submission" date="2021-03" db="EMBL/GenBank/DDBJ databases">
        <title>Draft genome sequence of rust myrtle Austropuccinia psidii MF-1, a brazilian biotype.</title>
        <authorList>
            <person name="Quecine M.C."/>
            <person name="Pachon D.M.R."/>
            <person name="Bonatelli M.L."/>
            <person name="Correr F.H."/>
            <person name="Franceschini L.M."/>
            <person name="Leite T.F."/>
            <person name="Margarido G.R.A."/>
            <person name="Almeida C.A."/>
            <person name="Ferrarezi J.A."/>
            <person name="Labate C.A."/>
        </authorList>
    </citation>
    <scope>NUCLEOTIDE SEQUENCE</scope>
    <source>
        <strain evidence="1">MF-1</strain>
    </source>
</reference>
<organism evidence="1 2">
    <name type="scientific">Austropuccinia psidii MF-1</name>
    <dbReference type="NCBI Taxonomy" id="1389203"/>
    <lineage>
        <taxon>Eukaryota</taxon>
        <taxon>Fungi</taxon>
        <taxon>Dikarya</taxon>
        <taxon>Basidiomycota</taxon>
        <taxon>Pucciniomycotina</taxon>
        <taxon>Pucciniomycetes</taxon>
        <taxon>Pucciniales</taxon>
        <taxon>Sphaerophragmiaceae</taxon>
        <taxon>Austropuccinia</taxon>
    </lineage>
</organism>
<accession>A0A9Q3PVP3</accession>
<dbReference type="AlphaFoldDB" id="A0A9Q3PVP3"/>
<gene>
    <name evidence="1" type="ORF">O181_113757</name>
</gene>
<evidence type="ECO:0000313" key="1">
    <source>
        <dbReference type="EMBL" id="MBW0574042.1"/>
    </source>
</evidence>
<protein>
    <submittedName>
        <fullName evidence="1">Uncharacterized protein</fullName>
    </submittedName>
</protein>
<keyword evidence="2" id="KW-1185">Reference proteome</keyword>
<evidence type="ECO:0000313" key="2">
    <source>
        <dbReference type="Proteomes" id="UP000765509"/>
    </source>
</evidence>
<dbReference type="EMBL" id="AVOT02093370">
    <property type="protein sequence ID" value="MBW0574042.1"/>
    <property type="molecule type" value="Genomic_DNA"/>
</dbReference>
<comment type="caution">
    <text evidence="1">The sequence shown here is derived from an EMBL/GenBank/DDBJ whole genome shotgun (WGS) entry which is preliminary data.</text>
</comment>
<proteinExistence type="predicted"/>
<name>A0A9Q3PVP3_9BASI</name>